<dbReference type="Pfam" id="PF00356">
    <property type="entry name" value="LacI"/>
    <property type="match status" value="1"/>
</dbReference>
<dbReference type="SMART" id="SM00354">
    <property type="entry name" value="HTH_LACI"/>
    <property type="match status" value="1"/>
</dbReference>
<gene>
    <name evidence="5" type="ORF">KHM83_12845</name>
</gene>
<keyword evidence="6" id="KW-1185">Reference proteome</keyword>
<evidence type="ECO:0000256" key="3">
    <source>
        <dbReference type="ARBA" id="ARBA00023163"/>
    </source>
</evidence>
<protein>
    <submittedName>
        <fullName evidence="5">Substrate-binding domain-containing protein</fullName>
    </submittedName>
</protein>
<sequence length="354" mass="40169">MSIDKKTTIREVARFANVSIGTVDRVLNNRGNVSLEKEKAVKEAVAKLQYEPNRVAQSLAKQRRKVKIGITFPDVERYFWAKVKDGIDRAEKELQPLGVEFVVHTTSSYNIEEQVNALEALKNQGVHGICMVPHHFQKLNSTIDAYAEAGIPIITFISDSPESRRLAYMGVDDVKSGETAAKLMGLYLKGKGKILIFAIHREVLCIDERIQGFLHKLHSEFPEIEVMNVYDVSGGNHLYDYENYQDDVQHLTERILLEYEDLQGIYVTNSLTNYVGRAALSLGFQDKLSIIGHETTEDTRHLMATNTIDALVCQTPDIEVYYAAKQMYEYLAVPSKPLNLKFKRRSTILINELL</sequence>
<dbReference type="PROSITE" id="PS50932">
    <property type="entry name" value="HTH_LACI_2"/>
    <property type="match status" value="1"/>
</dbReference>
<dbReference type="InterPro" id="IPR000843">
    <property type="entry name" value="HTH_LacI"/>
</dbReference>
<accession>A0ABS5PQX0</accession>
<feature type="domain" description="HTH lacI-type" evidence="4">
    <location>
        <begin position="7"/>
        <end position="61"/>
    </location>
</feature>
<dbReference type="InterPro" id="IPR010982">
    <property type="entry name" value="Lambda_DNA-bd_dom_sf"/>
</dbReference>
<dbReference type="SUPFAM" id="SSF53822">
    <property type="entry name" value="Periplasmic binding protein-like I"/>
    <property type="match status" value="1"/>
</dbReference>
<dbReference type="EMBL" id="JAHBCL010000022">
    <property type="protein sequence ID" value="MBS7527565.1"/>
    <property type="molecule type" value="Genomic_DNA"/>
</dbReference>
<comment type="caution">
    <text evidence="5">The sequence shown here is derived from an EMBL/GenBank/DDBJ whole genome shotgun (WGS) entry which is preliminary data.</text>
</comment>
<dbReference type="RefSeq" id="WP_213237427.1">
    <property type="nucleotide sequence ID" value="NZ_JAHBCL010000022.1"/>
</dbReference>
<dbReference type="Gene3D" id="3.40.50.2300">
    <property type="match status" value="2"/>
</dbReference>
<dbReference type="SUPFAM" id="SSF47413">
    <property type="entry name" value="lambda repressor-like DNA-binding domains"/>
    <property type="match status" value="1"/>
</dbReference>
<dbReference type="Proteomes" id="UP000746471">
    <property type="component" value="Unassembled WGS sequence"/>
</dbReference>
<keyword evidence="3" id="KW-0804">Transcription</keyword>
<dbReference type="Gene3D" id="1.10.260.40">
    <property type="entry name" value="lambda repressor-like DNA-binding domains"/>
    <property type="match status" value="1"/>
</dbReference>
<evidence type="ECO:0000256" key="2">
    <source>
        <dbReference type="ARBA" id="ARBA00023125"/>
    </source>
</evidence>
<proteinExistence type="predicted"/>
<dbReference type="PROSITE" id="PS00356">
    <property type="entry name" value="HTH_LACI_1"/>
    <property type="match status" value="1"/>
</dbReference>
<dbReference type="PANTHER" id="PTHR30146:SF152">
    <property type="entry name" value="TRANSCRIPTIONAL REGULATORY PROTEIN"/>
    <property type="match status" value="1"/>
</dbReference>
<organism evidence="5 6">
    <name type="scientific">Fusibacter paucivorans</name>
    <dbReference type="NCBI Taxonomy" id="76009"/>
    <lineage>
        <taxon>Bacteria</taxon>
        <taxon>Bacillati</taxon>
        <taxon>Bacillota</taxon>
        <taxon>Clostridia</taxon>
        <taxon>Eubacteriales</taxon>
        <taxon>Eubacteriales Family XII. Incertae Sedis</taxon>
        <taxon>Fusibacter</taxon>
    </lineage>
</organism>
<dbReference type="InterPro" id="IPR028082">
    <property type="entry name" value="Peripla_BP_I"/>
</dbReference>
<dbReference type="CDD" id="cd01392">
    <property type="entry name" value="HTH_LacI"/>
    <property type="match status" value="1"/>
</dbReference>
<dbReference type="CDD" id="cd06307">
    <property type="entry name" value="PBP1_sugar_binding"/>
    <property type="match status" value="1"/>
</dbReference>
<name>A0ABS5PQX0_9FIRM</name>
<reference evidence="5 6" key="1">
    <citation type="submission" date="2021-05" db="EMBL/GenBank/DDBJ databases">
        <title>Fusibacter ferrireducens sp. nov., an anaerobic, sulfur- and Fe-reducing bacterium isolated from the mangrove sediment.</title>
        <authorList>
            <person name="Qiu D."/>
        </authorList>
    </citation>
    <scope>NUCLEOTIDE SEQUENCE [LARGE SCALE GENOMIC DNA]</scope>
    <source>
        <strain evidence="5 6">DSM 12116</strain>
    </source>
</reference>
<dbReference type="Pfam" id="PF13407">
    <property type="entry name" value="Peripla_BP_4"/>
    <property type="match status" value="1"/>
</dbReference>
<evidence type="ECO:0000259" key="4">
    <source>
        <dbReference type="PROSITE" id="PS50932"/>
    </source>
</evidence>
<dbReference type="PANTHER" id="PTHR30146">
    <property type="entry name" value="LACI-RELATED TRANSCRIPTIONAL REPRESSOR"/>
    <property type="match status" value="1"/>
</dbReference>
<keyword evidence="1" id="KW-0805">Transcription regulation</keyword>
<dbReference type="InterPro" id="IPR025997">
    <property type="entry name" value="SBP_2_dom"/>
</dbReference>
<evidence type="ECO:0000313" key="6">
    <source>
        <dbReference type="Proteomes" id="UP000746471"/>
    </source>
</evidence>
<evidence type="ECO:0000313" key="5">
    <source>
        <dbReference type="EMBL" id="MBS7527565.1"/>
    </source>
</evidence>
<keyword evidence="2" id="KW-0238">DNA-binding</keyword>
<evidence type="ECO:0000256" key="1">
    <source>
        <dbReference type="ARBA" id="ARBA00023015"/>
    </source>
</evidence>